<dbReference type="GO" id="GO:0051262">
    <property type="term" value="P:protein tetramerization"/>
    <property type="evidence" value="ECO:0007669"/>
    <property type="project" value="InterPro"/>
</dbReference>
<gene>
    <name evidence="1" type="ORF">MGWOODY_XGa2761</name>
</gene>
<dbReference type="Pfam" id="PF02556">
    <property type="entry name" value="SecB"/>
    <property type="match status" value="1"/>
</dbReference>
<dbReference type="Gene3D" id="3.10.420.10">
    <property type="entry name" value="SecB-like"/>
    <property type="match status" value="1"/>
</dbReference>
<dbReference type="NCBIfam" id="TIGR00809">
    <property type="entry name" value="secB"/>
    <property type="match status" value="1"/>
</dbReference>
<dbReference type="EMBL" id="CZRL01000094">
    <property type="protein sequence ID" value="CUS53122.1"/>
    <property type="molecule type" value="Genomic_DNA"/>
</dbReference>
<dbReference type="PRINTS" id="PR01594">
    <property type="entry name" value="SECBCHAPRONE"/>
</dbReference>
<dbReference type="PANTHER" id="PTHR36918:SF1">
    <property type="entry name" value="PROTEIN-EXPORT PROTEIN SECB"/>
    <property type="match status" value="1"/>
</dbReference>
<organism evidence="1">
    <name type="scientific">hydrothermal vent metagenome</name>
    <dbReference type="NCBI Taxonomy" id="652676"/>
    <lineage>
        <taxon>unclassified sequences</taxon>
        <taxon>metagenomes</taxon>
        <taxon>ecological metagenomes</taxon>
    </lineage>
</organism>
<protein>
    <submittedName>
        <fullName evidence="1">Protein export cytoplasm chaperone protein (SecB, maintains protein to be exported in unfolded state)</fullName>
    </submittedName>
</protein>
<sequence length="156" mass="17534">MAETNTIEPTFEINQIYVKDLSFEAPNSPLIFTREYKLKYDHDFEVIQQPLDATNGIFESQLKWTVTAKTEDGDVAYVTECHQAGIFTLKGYDEETLNEMVKKACPQVLFPYLRETIGQMIAKGGFPAFYLPPVSIALMHENKNAVISRSDSGATG</sequence>
<dbReference type="InterPro" id="IPR003708">
    <property type="entry name" value="SecB"/>
</dbReference>
<evidence type="ECO:0000313" key="1">
    <source>
        <dbReference type="EMBL" id="CUS53122.1"/>
    </source>
</evidence>
<reference evidence="1" key="1">
    <citation type="submission" date="2015-10" db="EMBL/GenBank/DDBJ databases">
        <authorList>
            <person name="Gilbert D.G."/>
        </authorList>
    </citation>
    <scope>NUCLEOTIDE SEQUENCE</scope>
</reference>
<dbReference type="GO" id="GO:0051082">
    <property type="term" value="F:unfolded protein binding"/>
    <property type="evidence" value="ECO:0007669"/>
    <property type="project" value="InterPro"/>
</dbReference>
<dbReference type="InterPro" id="IPR035958">
    <property type="entry name" value="SecB-like_sf"/>
</dbReference>
<dbReference type="SUPFAM" id="SSF54611">
    <property type="entry name" value="SecB-like"/>
    <property type="match status" value="1"/>
</dbReference>
<dbReference type="GO" id="GO:0015031">
    <property type="term" value="P:protein transport"/>
    <property type="evidence" value="ECO:0007669"/>
    <property type="project" value="InterPro"/>
</dbReference>
<accession>A0A160TWA1</accession>
<proteinExistence type="predicted"/>
<dbReference type="AlphaFoldDB" id="A0A160TWA1"/>
<dbReference type="PANTHER" id="PTHR36918">
    <property type="match status" value="1"/>
</dbReference>
<name>A0A160TWA1_9ZZZZ</name>